<gene>
    <name evidence="1" type="ORF">GTP38_11235</name>
</gene>
<reference evidence="1 2" key="1">
    <citation type="submission" date="2019-12" db="EMBL/GenBank/DDBJ databases">
        <title>Novel species isolated from a subtropical stream in China.</title>
        <authorList>
            <person name="Lu H."/>
        </authorList>
    </citation>
    <scope>NUCLEOTIDE SEQUENCE [LARGE SCALE GENOMIC DNA]</scope>
    <source>
        <strain evidence="1 2">FT94W</strain>
    </source>
</reference>
<evidence type="ECO:0000313" key="1">
    <source>
        <dbReference type="EMBL" id="MYM34912.1"/>
    </source>
</evidence>
<name>A0ABW9V828_9BURK</name>
<proteinExistence type="predicted"/>
<dbReference type="EMBL" id="WWCO01000006">
    <property type="protein sequence ID" value="MYM34912.1"/>
    <property type="molecule type" value="Genomic_DNA"/>
</dbReference>
<evidence type="ECO:0008006" key="3">
    <source>
        <dbReference type="Google" id="ProtNLM"/>
    </source>
</evidence>
<evidence type="ECO:0000313" key="2">
    <source>
        <dbReference type="Proteomes" id="UP000449678"/>
    </source>
</evidence>
<sequence length="79" mass="8941">MSDPFVVECEHHIAYCHVAQDGEYFAAWVRFERKADQGAFRIPSLTHKLALRFHDRSDALAAASIYAEERSASGNTELE</sequence>
<protein>
    <recommendedName>
        <fullName evidence="3">WGR domain-containing protein</fullName>
    </recommendedName>
</protein>
<dbReference type="Proteomes" id="UP000449678">
    <property type="component" value="Unassembled WGS sequence"/>
</dbReference>
<accession>A0ABW9V828</accession>
<keyword evidence="2" id="KW-1185">Reference proteome</keyword>
<dbReference type="RefSeq" id="WP_160990293.1">
    <property type="nucleotide sequence ID" value="NZ_WWCO01000006.1"/>
</dbReference>
<organism evidence="1 2">
    <name type="scientific">Duganella lactea</name>
    <dbReference type="NCBI Taxonomy" id="2692173"/>
    <lineage>
        <taxon>Bacteria</taxon>
        <taxon>Pseudomonadati</taxon>
        <taxon>Pseudomonadota</taxon>
        <taxon>Betaproteobacteria</taxon>
        <taxon>Burkholderiales</taxon>
        <taxon>Oxalobacteraceae</taxon>
        <taxon>Telluria group</taxon>
        <taxon>Duganella</taxon>
    </lineage>
</organism>
<comment type="caution">
    <text evidence="1">The sequence shown here is derived from an EMBL/GenBank/DDBJ whole genome shotgun (WGS) entry which is preliminary data.</text>
</comment>